<keyword evidence="6 7" id="KW-0472">Membrane</keyword>
<dbReference type="SMART" id="SM01080">
    <property type="entry name" value="CHASE2"/>
    <property type="match status" value="1"/>
</dbReference>
<dbReference type="PROSITE" id="PS50125">
    <property type="entry name" value="GUANYLATE_CYCLASE_2"/>
    <property type="match status" value="1"/>
</dbReference>
<organism evidence="9 10">
    <name type="scientific">Roseovarius marisflavi</name>
    <dbReference type="NCBI Taxonomy" id="1054996"/>
    <lineage>
        <taxon>Bacteria</taxon>
        <taxon>Pseudomonadati</taxon>
        <taxon>Pseudomonadota</taxon>
        <taxon>Alphaproteobacteria</taxon>
        <taxon>Rhodobacterales</taxon>
        <taxon>Roseobacteraceae</taxon>
        <taxon>Roseovarius</taxon>
    </lineage>
</organism>
<comment type="similarity">
    <text evidence="2">Belongs to the adenylyl cyclase class-3 family.</text>
</comment>
<dbReference type="SUPFAM" id="SSF55073">
    <property type="entry name" value="Nucleotide cyclase"/>
    <property type="match status" value="1"/>
</dbReference>
<proteinExistence type="inferred from homology"/>
<feature type="transmembrane region" description="Helical" evidence="7">
    <location>
        <begin position="357"/>
        <end position="376"/>
    </location>
</feature>
<evidence type="ECO:0000256" key="2">
    <source>
        <dbReference type="ARBA" id="ARBA00005381"/>
    </source>
</evidence>
<dbReference type="SMART" id="SM00044">
    <property type="entry name" value="CYCc"/>
    <property type="match status" value="1"/>
</dbReference>
<dbReference type="GO" id="GO:0006171">
    <property type="term" value="P:cAMP biosynthetic process"/>
    <property type="evidence" value="ECO:0007669"/>
    <property type="project" value="TreeGrafter"/>
</dbReference>
<evidence type="ECO:0000313" key="10">
    <source>
        <dbReference type="Proteomes" id="UP000184191"/>
    </source>
</evidence>
<dbReference type="InterPro" id="IPR050697">
    <property type="entry name" value="Adenylyl/Guanylyl_Cyclase_3/4"/>
</dbReference>
<dbReference type="Proteomes" id="UP000184191">
    <property type="component" value="Unassembled WGS sequence"/>
</dbReference>
<dbReference type="FunFam" id="3.30.70.1230:FF:000016">
    <property type="entry name" value="Adenylate/guanylate cyclase domain-containing protein"/>
    <property type="match status" value="1"/>
</dbReference>
<dbReference type="Pfam" id="PF05226">
    <property type="entry name" value="CHASE2"/>
    <property type="match status" value="1"/>
</dbReference>
<evidence type="ECO:0000256" key="1">
    <source>
        <dbReference type="ARBA" id="ARBA00004196"/>
    </source>
</evidence>
<dbReference type="EMBL" id="FRBN01000048">
    <property type="protein sequence ID" value="SHL81957.1"/>
    <property type="molecule type" value="Genomic_DNA"/>
</dbReference>
<sequence>MRYADLLTGLFQSIGLGRLLGALLVFCLLAIRIADPSIVSEMRFTAFDFYQRIKPREPQGLPVAIVDIDDASLEELGQWPWPRTRMGDLVTGISRNGAVALGFDIVFSEPDRLSPEKIAEDNPSFTPEVLEELRRMARNDDVFAKAIASSRVILGQSSVRTNDANRDTKIKMRAVAHAVIGGDPHQFLNSFPDILQNLPVLEDAATGRGMFSVRPDEDGIYRRVPLVMRVQDQIRLGLAPELLRVATGADAFAVRVNEAGIEGVVLARQFIETAADGSVWPYYSPSSRARYVSAADILADRLPAQRLAGHLVLIGTSAIGLEDFRPTPLGKPMPGVEIHAQLLENILSKTLLKRPNYAVAVELVAALILSFFVVLIAPRSGAVLMIALTISLAVGWAGSSYYLFSTNQILIDPVWPVFCIISSVMLMSSLNYLREERLRQHIRSAFGQYVSPDLVASLAENRDRLALGGDRRELTILFSDVRGFTTLSEKYREDPGGLTKLMNQFLTVLSKPILDQRGTIDKFMGDAVMAFWNAPLETADHEHAACRAALTMQKDIKEFNRFRVQNAQDEDVLPIDVGIGINSGTCIVGNMGSDTRFDYTALGDAVNLASRLEGQSKAYGIKIVLGESTARAVEREFAVIELDLIRVKGKTRPERIFGLLGGVEMREDSAFAALSETNSAMRTAYNQKDWTGAQSALDRLMGDAKALHIDIADYAALYVRRIQAFSENAPGDEWDGVYVAETK</sequence>
<protein>
    <submittedName>
        <fullName evidence="9">Adenylate cyclase</fullName>
    </submittedName>
</protein>
<dbReference type="PANTHER" id="PTHR43081:SF1">
    <property type="entry name" value="ADENYLATE CYCLASE, TERMINAL-DIFFERENTIATION SPECIFIC"/>
    <property type="match status" value="1"/>
</dbReference>
<feature type="transmembrane region" description="Helical" evidence="7">
    <location>
        <begin position="383"/>
        <end position="402"/>
    </location>
</feature>
<dbReference type="Gene3D" id="3.30.70.1230">
    <property type="entry name" value="Nucleotide cyclase"/>
    <property type="match status" value="1"/>
</dbReference>
<feature type="domain" description="Guanylate cyclase" evidence="8">
    <location>
        <begin position="475"/>
        <end position="613"/>
    </location>
</feature>
<dbReference type="InterPro" id="IPR007890">
    <property type="entry name" value="CHASE2"/>
</dbReference>
<keyword evidence="4 7" id="KW-0812">Transmembrane</keyword>
<dbReference type="AlphaFoldDB" id="A0A1M7DRD0"/>
<dbReference type="GO" id="GO:0030313">
    <property type="term" value="C:cell envelope"/>
    <property type="evidence" value="ECO:0007669"/>
    <property type="project" value="UniProtKB-SubCell"/>
</dbReference>
<comment type="subcellular location">
    <subcellularLocation>
        <location evidence="1">Cell envelope</location>
    </subcellularLocation>
</comment>
<feature type="transmembrane region" description="Helical" evidence="7">
    <location>
        <begin position="414"/>
        <end position="433"/>
    </location>
</feature>
<dbReference type="GO" id="GO:0004016">
    <property type="term" value="F:adenylate cyclase activity"/>
    <property type="evidence" value="ECO:0007669"/>
    <property type="project" value="UniProtKB-ARBA"/>
</dbReference>
<name>A0A1M7DRD0_9RHOB</name>
<keyword evidence="5 7" id="KW-1133">Transmembrane helix</keyword>
<dbReference type="Pfam" id="PF00211">
    <property type="entry name" value="Guanylate_cyc"/>
    <property type="match status" value="1"/>
</dbReference>
<evidence type="ECO:0000256" key="3">
    <source>
        <dbReference type="ARBA" id="ARBA00022475"/>
    </source>
</evidence>
<evidence type="ECO:0000256" key="5">
    <source>
        <dbReference type="ARBA" id="ARBA00022989"/>
    </source>
</evidence>
<dbReference type="GO" id="GO:0035556">
    <property type="term" value="P:intracellular signal transduction"/>
    <property type="evidence" value="ECO:0007669"/>
    <property type="project" value="InterPro"/>
</dbReference>
<dbReference type="InterPro" id="IPR029787">
    <property type="entry name" value="Nucleotide_cyclase"/>
</dbReference>
<evidence type="ECO:0000256" key="7">
    <source>
        <dbReference type="SAM" id="Phobius"/>
    </source>
</evidence>
<reference evidence="10" key="1">
    <citation type="submission" date="2016-11" db="EMBL/GenBank/DDBJ databases">
        <authorList>
            <person name="Varghese N."/>
            <person name="Submissions S."/>
        </authorList>
    </citation>
    <scope>NUCLEOTIDE SEQUENCE [LARGE SCALE GENOMIC DNA]</scope>
    <source>
        <strain evidence="10">DSM 29327</strain>
    </source>
</reference>
<dbReference type="STRING" id="1054996.SAMN05444414_1482"/>
<evidence type="ECO:0000256" key="6">
    <source>
        <dbReference type="ARBA" id="ARBA00023136"/>
    </source>
</evidence>
<dbReference type="OrthoDB" id="9789782at2"/>
<evidence type="ECO:0000256" key="4">
    <source>
        <dbReference type="ARBA" id="ARBA00022692"/>
    </source>
</evidence>
<keyword evidence="3" id="KW-1003">Cell membrane</keyword>
<evidence type="ECO:0000259" key="8">
    <source>
        <dbReference type="PROSITE" id="PS50125"/>
    </source>
</evidence>
<dbReference type="CDD" id="cd07302">
    <property type="entry name" value="CHD"/>
    <property type="match status" value="1"/>
</dbReference>
<dbReference type="PANTHER" id="PTHR43081">
    <property type="entry name" value="ADENYLATE CYCLASE, TERMINAL-DIFFERENTIATION SPECIFIC-RELATED"/>
    <property type="match status" value="1"/>
</dbReference>
<gene>
    <name evidence="9" type="ORF">SAMN05444414_1482</name>
</gene>
<accession>A0A1M7DRD0</accession>
<dbReference type="InterPro" id="IPR001054">
    <property type="entry name" value="A/G_cyclase"/>
</dbReference>
<evidence type="ECO:0000313" key="9">
    <source>
        <dbReference type="EMBL" id="SHL81957.1"/>
    </source>
</evidence>
<keyword evidence="10" id="KW-1185">Reference proteome</keyword>